<feature type="region of interest" description="Disordered" evidence="1">
    <location>
        <begin position="64"/>
        <end position="83"/>
    </location>
</feature>
<name>A0A2U1KMK0_ARTAN</name>
<dbReference type="EMBL" id="PKPP01016167">
    <property type="protein sequence ID" value="PWA37952.1"/>
    <property type="molecule type" value="Genomic_DNA"/>
</dbReference>
<accession>A0A2U1KMK0</accession>
<dbReference type="PANTHER" id="PTHR33978">
    <property type="entry name" value="SERINE/THREONINE-KINASE"/>
    <property type="match status" value="1"/>
</dbReference>
<dbReference type="PANTHER" id="PTHR33978:SF18">
    <property type="entry name" value="OS01G0656300 PROTEIN"/>
    <property type="match status" value="1"/>
</dbReference>
<evidence type="ECO:0000313" key="2">
    <source>
        <dbReference type="EMBL" id="PWA37952.1"/>
    </source>
</evidence>
<protein>
    <submittedName>
        <fullName evidence="2">Uncharacterized protein</fullName>
    </submittedName>
</protein>
<dbReference type="Proteomes" id="UP000245207">
    <property type="component" value="Unassembled WGS sequence"/>
</dbReference>
<gene>
    <name evidence="2" type="ORF">CTI12_AA585910</name>
</gene>
<keyword evidence="3" id="KW-1185">Reference proteome</keyword>
<proteinExistence type="predicted"/>
<dbReference type="AlphaFoldDB" id="A0A2U1KMK0"/>
<sequence>MGGERQELNEDKKIEEQEEGLASKIWDCGSPLYDSYELASITNVLDRHLMKFPYLINRSTRSLARPSYYPSSSPVPLTSSMDSYPSRKKNECLSLPSFKLCKIKMNKGCKVKVGISRICQRKLPLDDKYCTE</sequence>
<comment type="caution">
    <text evidence="2">The sequence shown here is derived from an EMBL/GenBank/DDBJ whole genome shotgun (WGS) entry which is preliminary data.</text>
</comment>
<reference evidence="2 3" key="1">
    <citation type="journal article" date="2018" name="Mol. Plant">
        <title>The genome of Artemisia annua provides insight into the evolution of Asteraceae family and artemisinin biosynthesis.</title>
        <authorList>
            <person name="Shen Q."/>
            <person name="Zhang L."/>
            <person name="Liao Z."/>
            <person name="Wang S."/>
            <person name="Yan T."/>
            <person name="Shi P."/>
            <person name="Liu M."/>
            <person name="Fu X."/>
            <person name="Pan Q."/>
            <person name="Wang Y."/>
            <person name="Lv Z."/>
            <person name="Lu X."/>
            <person name="Zhang F."/>
            <person name="Jiang W."/>
            <person name="Ma Y."/>
            <person name="Chen M."/>
            <person name="Hao X."/>
            <person name="Li L."/>
            <person name="Tang Y."/>
            <person name="Lv G."/>
            <person name="Zhou Y."/>
            <person name="Sun X."/>
            <person name="Brodelius P.E."/>
            <person name="Rose J.K.C."/>
            <person name="Tang K."/>
        </authorList>
    </citation>
    <scope>NUCLEOTIDE SEQUENCE [LARGE SCALE GENOMIC DNA]</scope>
    <source>
        <strain evidence="3">cv. Huhao1</strain>
        <tissue evidence="2">Leaf</tissue>
    </source>
</reference>
<organism evidence="2 3">
    <name type="scientific">Artemisia annua</name>
    <name type="common">Sweet wormwood</name>
    <dbReference type="NCBI Taxonomy" id="35608"/>
    <lineage>
        <taxon>Eukaryota</taxon>
        <taxon>Viridiplantae</taxon>
        <taxon>Streptophyta</taxon>
        <taxon>Embryophyta</taxon>
        <taxon>Tracheophyta</taxon>
        <taxon>Spermatophyta</taxon>
        <taxon>Magnoliopsida</taxon>
        <taxon>eudicotyledons</taxon>
        <taxon>Gunneridae</taxon>
        <taxon>Pentapetalae</taxon>
        <taxon>asterids</taxon>
        <taxon>campanulids</taxon>
        <taxon>Asterales</taxon>
        <taxon>Asteraceae</taxon>
        <taxon>Asteroideae</taxon>
        <taxon>Anthemideae</taxon>
        <taxon>Artemisiinae</taxon>
        <taxon>Artemisia</taxon>
    </lineage>
</organism>
<evidence type="ECO:0000313" key="3">
    <source>
        <dbReference type="Proteomes" id="UP000245207"/>
    </source>
</evidence>
<dbReference type="OrthoDB" id="690771at2759"/>
<evidence type="ECO:0000256" key="1">
    <source>
        <dbReference type="SAM" id="MobiDB-lite"/>
    </source>
</evidence>